<dbReference type="OrthoDB" id="1354274at2"/>
<dbReference type="RefSeq" id="WP_148781057.1">
    <property type="nucleotide sequence ID" value="NZ_VNHU01000001.1"/>
</dbReference>
<accession>A0A5S5CD01</accession>
<proteinExistence type="predicted"/>
<organism evidence="1 2">
    <name type="scientific">Aquimarina intermedia</name>
    <dbReference type="NCBI Taxonomy" id="350814"/>
    <lineage>
        <taxon>Bacteria</taxon>
        <taxon>Pseudomonadati</taxon>
        <taxon>Bacteroidota</taxon>
        <taxon>Flavobacteriia</taxon>
        <taxon>Flavobacteriales</taxon>
        <taxon>Flavobacteriaceae</taxon>
        <taxon>Aquimarina</taxon>
    </lineage>
</organism>
<gene>
    <name evidence="1" type="ORF">BD809_101176</name>
</gene>
<dbReference type="AlphaFoldDB" id="A0A5S5CD01"/>
<dbReference type="Proteomes" id="UP000324376">
    <property type="component" value="Unassembled WGS sequence"/>
</dbReference>
<keyword evidence="2" id="KW-1185">Reference proteome</keyword>
<dbReference type="EMBL" id="VNHU01000001">
    <property type="protein sequence ID" value="TYP77029.1"/>
    <property type="molecule type" value="Genomic_DNA"/>
</dbReference>
<reference evidence="1 2" key="1">
    <citation type="submission" date="2019-07" db="EMBL/GenBank/DDBJ databases">
        <title>Genomic Encyclopedia of Archaeal and Bacterial Type Strains, Phase II (KMG-II): from individual species to whole genera.</title>
        <authorList>
            <person name="Goeker M."/>
        </authorList>
    </citation>
    <scope>NUCLEOTIDE SEQUENCE [LARGE SCALE GENOMIC DNA]</scope>
    <source>
        <strain evidence="1 2">DSM 17527</strain>
    </source>
</reference>
<evidence type="ECO:0000313" key="2">
    <source>
        <dbReference type="Proteomes" id="UP000324376"/>
    </source>
</evidence>
<name>A0A5S5CD01_9FLAO</name>
<protein>
    <submittedName>
        <fullName evidence="1">Uncharacterized protein</fullName>
    </submittedName>
</protein>
<evidence type="ECO:0000313" key="1">
    <source>
        <dbReference type="EMBL" id="TYP77029.1"/>
    </source>
</evidence>
<comment type="caution">
    <text evidence="1">The sequence shown here is derived from an EMBL/GenBank/DDBJ whole genome shotgun (WGS) entry which is preliminary data.</text>
</comment>
<sequence>MNTVDKIYSNEVGMSFYWTRERKTLLPKIQLVFRNTGFLLSLNELKDFSSFCASSLSTQNCNACKAHSSCKTFLLRTPSDKIDLAVSSEELIQIQELINGTIFRIEMKQWITSLCLN</sequence>